<dbReference type="EMBL" id="CP036317">
    <property type="protein sequence ID" value="QDV15707.1"/>
    <property type="molecule type" value="Genomic_DNA"/>
</dbReference>
<protein>
    <submittedName>
        <fullName evidence="3">FG-GAP repeat protein</fullName>
    </submittedName>
</protein>
<dbReference type="OrthoDB" id="227135at2"/>
<dbReference type="InterPro" id="IPR018588">
    <property type="entry name" value="Dihaem_cytochrome-c"/>
</dbReference>
<feature type="chain" id="PRO_5021846247" evidence="2">
    <location>
        <begin position="22"/>
        <end position="506"/>
    </location>
</feature>
<dbReference type="PANTHER" id="PTHR46580:SF4">
    <property type="entry name" value="ATP_GTP-BINDING PROTEIN"/>
    <property type="match status" value="1"/>
</dbReference>
<evidence type="ECO:0000313" key="4">
    <source>
        <dbReference type="Proteomes" id="UP000320839"/>
    </source>
</evidence>
<dbReference type="PANTHER" id="PTHR46580">
    <property type="entry name" value="SENSOR KINASE-RELATED"/>
    <property type="match status" value="1"/>
</dbReference>
<keyword evidence="1 2" id="KW-0732">Signal</keyword>
<organism evidence="3 4">
    <name type="scientific">Gimesia panareensis</name>
    <dbReference type="NCBI Taxonomy" id="2527978"/>
    <lineage>
        <taxon>Bacteria</taxon>
        <taxon>Pseudomonadati</taxon>
        <taxon>Planctomycetota</taxon>
        <taxon>Planctomycetia</taxon>
        <taxon>Planctomycetales</taxon>
        <taxon>Planctomycetaceae</taxon>
        <taxon>Gimesia</taxon>
    </lineage>
</organism>
<name>A0A518FH89_9PLAN</name>
<sequence precursor="true">MPARCYSLLFLALLLSCGKQESSVPPSATLTAENRHAEFETEIKTFCGHCHLCPDPGVLTKEAWRMQIPREYVHYEQSTEKNLRVPPMPEVIRYFVDQAPTKHQLPAQIADVPSGPVHFERQSFPRQADDPLPGVTNLNWISGNRLPGELLLTDLDSGRVGRIRFTANQPQFESLAKLHHPAHIERVDLNGDQHDDYLIADLGSFGPEDHDRGSVEALLFDPQSNSYRQQTLQAGLGRVADAKAADFDADGDLDLIVAEFGWHKTGRLLYLENVSRSKANLQYQLRVLDPRHGASHVLITDWNQDGLPDFVTLFSQEHETIVAFLNEGQGRFRTETIYQAPDPAYGSSCIDLVDLDQDGDLDLLYTNGDTMDSFELRPSHSVQWLENRGRFPFEHHRLAPLTGAYGVTHGDFDNDGDIDLAACTMTWNYDQRRNTIIWYEQTAPGQFTAHPLDYSHGQHPVLTAGDFDGDGKLDLAVGNFEARAVEQVDQSEWFSLWWNKGPTKSN</sequence>
<dbReference type="Proteomes" id="UP000320839">
    <property type="component" value="Chromosome"/>
</dbReference>
<dbReference type="Pfam" id="PF13517">
    <property type="entry name" value="FG-GAP_3"/>
    <property type="match status" value="1"/>
</dbReference>
<dbReference type="InterPro" id="IPR028994">
    <property type="entry name" value="Integrin_alpha_N"/>
</dbReference>
<gene>
    <name evidence="3" type="ORF">Pan153_03240</name>
</gene>
<dbReference type="Pfam" id="PF01839">
    <property type="entry name" value="FG-GAP"/>
    <property type="match status" value="1"/>
</dbReference>
<dbReference type="Gene3D" id="2.130.10.130">
    <property type="entry name" value="Integrin alpha, N-terminal"/>
    <property type="match status" value="2"/>
</dbReference>
<evidence type="ECO:0000256" key="2">
    <source>
        <dbReference type="SAM" id="SignalP"/>
    </source>
</evidence>
<dbReference type="SUPFAM" id="SSF69318">
    <property type="entry name" value="Integrin alpha N-terminal domain"/>
    <property type="match status" value="1"/>
</dbReference>
<dbReference type="RefSeq" id="WP_145453766.1">
    <property type="nucleotide sequence ID" value="NZ_CP036317.1"/>
</dbReference>
<dbReference type="InterPro" id="IPR013517">
    <property type="entry name" value="FG-GAP"/>
</dbReference>
<feature type="signal peptide" evidence="2">
    <location>
        <begin position="1"/>
        <end position="21"/>
    </location>
</feature>
<dbReference type="AlphaFoldDB" id="A0A518FH89"/>
<proteinExistence type="predicted"/>
<accession>A0A518FH89</accession>
<reference evidence="3 4" key="1">
    <citation type="submission" date="2019-02" db="EMBL/GenBank/DDBJ databases">
        <title>Deep-cultivation of Planctomycetes and their phenomic and genomic characterization uncovers novel biology.</title>
        <authorList>
            <person name="Wiegand S."/>
            <person name="Jogler M."/>
            <person name="Boedeker C."/>
            <person name="Pinto D."/>
            <person name="Vollmers J."/>
            <person name="Rivas-Marin E."/>
            <person name="Kohn T."/>
            <person name="Peeters S.H."/>
            <person name="Heuer A."/>
            <person name="Rast P."/>
            <person name="Oberbeckmann S."/>
            <person name="Bunk B."/>
            <person name="Jeske O."/>
            <person name="Meyerdierks A."/>
            <person name="Storesund J.E."/>
            <person name="Kallscheuer N."/>
            <person name="Luecker S."/>
            <person name="Lage O.M."/>
            <person name="Pohl T."/>
            <person name="Merkel B.J."/>
            <person name="Hornburger P."/>
            <person name="Mueller R.-W."/>
            <person name="Bruemmer F."/>
            <person name="Labrenz M."/>
            <person name="Spormann A.M."/>
            <person name="Op den Camp H."/>
            <person name="Overmann J."/>
            <person name="Amann R."/>
            <person name="Jetten M.S.M."/>
            <person name="Mascher T."/>
            <person name="Medema M.H."/>
            <person name="Devos D.P."/>
            <person name="Kaster A.-K."/>
            <person name="Ovreas L."/>
            <person name="Rohde M."/>
            <person name="Galperin M.Y."/>
            <person name="Jogler C."/>
        </authorList>
    </citation>
    <scope>NUCLEOTIDE SEQUENCE [LARGE SCALE GENOMIC DNA]</scope>
    <source>
        <strain evidence="3 4">Pan153</strain>
    </source>
</reference>
<dbReference type="Pfam" id="PF09626">
    <property type="entry name" value="DHC"/>
    <property type="match status" value="1"/>
</dbReference>
<evidence type="ECO:0000256" key="1">
    <source>
        <dbReference type="ARBA" id="ARBA00022729"/>
    </source>
</evidence>
<evidence type="ECO:0000313" key="3">
    <source>
        <dbReference type="EMBL" id="QDV15707.1"/>
    </source>
</evidence>
<dbReference type="PROSITE" id="PS51257">
    <property type="entry name" value="PROKAR_LIPOPROTEIN"/>
    <property type="match status" value="1"/>
</dbReference>